<dbReference type="EMBL" id="CAFBMB010000004">
    <property type="protein sequence ID" value="CAB4888390.1"/>
    <property type="molecule type" value="Genomic_DNA"/>
</dbReference>
<evidence type="ECO:0000313" key="2">
    <source>
        <dbReference type="EMBL" id="CAB4888390.1"/>
    </source>
</evidence>
<feature type="region of interest" description="Disordered" evidence="1">
    <location>
        <begin position="1"/>
        <end position="55"/>
    </location>
</feature>
<sequence>MLHEVTGKKNGERNLGNLTRLEGQASDINPDSRAVNFYAETGNHGEEKQNHGSET</sequence>
<name>A0A6J7F5U0_9ZZZZ</name>
<feature type="compositionally biased region" description="Basic and acidic residues" evidence="1">
    <location>
        <begin position="1"/>
        <end position="12"/>
    </location>
</feature>
<evidence type="ECO:0000256" key="1">
    <source>
        <dbReference type="SAM" id="MobiDB-lite"/>
    </source>
</evidence>
<protein>
    <submittedName>
        <fullName evidence="2">Unannotated protein</fullName>
    </submittedName>
</protein>
<accession>A0A6J7F5U0</accession>
<dbReference type="AlphaFoldDB" id="A0A6J7F5U0"/>
<reference evidence="2" key="1">
    <citation type="submission" date="2020-05" db="EMBL/GenBank/DDBJ databases">
        <authorList>
            <person name="Chiriac C."/>
            <person name="Salcher M."/>
            <person name="Ghai R."/>
            <person name="Kavagutti S V."/>
        </authorList>
    </citation>
    <scope>NUCLEOTIDE SEQUENCE</scope>
</reference>
<gene>
    <name evidence="2" type="ORF">UFOPK3516_00141</name>
</gene>
<organism evidence="2">
    <name type="scientific">freshwater metagenome</name>
    <dbReference type="NCBI Taxonomy" id="449393"/>
    <lineage>
        <taxon>unclassified sequences</taxon>
        <taxon>metagenomes</taxon>
        <taxon>ecological metagenomes</taxon>
    </lineage>
</organism>
<proteinExistence type="predicted"/>
<feature type="compositionally biased region" description="Basic and acidic residues" evidence="1">
    <location>
        <begin position="43"/>
        <end position="55"/>
    </location>
</feature>